<keyword evidence="1" id="KW-0472">Membrane</keyword>
<feature type="transmembrane region" description="Helical" evidence="1">
    <location>
        <begin position="48"/>
        <end position="65"/>
    </location>
</feature>
<name>A0A9Q4EPK5_9BACI</name>
<comment type="caution">
    <text evidence="3">The sequence shown here is derived from an EMBL/GenBank/DDBJ whole genome shotgun (WGS) entry which is preliminary data.</text>
</comment>
<keyword evidence="1" id="KW-0812">Transmembrane</keyword>
<dbReference type="GeneID" id="50135011"/>
<feature type="domain" description="DUF1648" evidence="2">
    <location>
        <begin position="14"/>
        <end position="60"/>
    </location>
</feature>
<evidence type="ECO:0000313" key="6">
    <source>
        <dbReference type="Proteomes" id="UP001073053"/>
    </source>
</evidence>
<keyword evidence="1" id="KW-1133">Transmembrane helix</keyword>
<dbReference type="EMBL" id="PGUV01000004">
    <property type="protein sequence ID" value="PLS08258.1"/>
    <property type="molecule type" value="Genomic_DNA"/>
</dbReference>
<reference evidence="3" key="2">
    <citation type="submission" date="2022-02" db="EMBL/GenBank/DDBJ databases">
        <title>Crop Bioprotection Bacillus Genome Sequencing.</title>
        <authorList>
            <person name="Dunlap C."/>
        </authorList>
    </citation>
    <scope>NUCLEOTIDE SEQUENCE</scope>
    <source>
        <strain evidence="3">EC49O2N-C10</strain>
    </source>
</reference>
<dbReference type="EMBL" id="JALAWA010000006">
    <property type="protein sequence ID" value="MCY9185299.1"/>
    <property type="molecule type" value="Genomic_DNA"/>
</dbReference>
<protein>
    <submittedName>
        <fullName evidence="3">DUF1648 domain-containing protein</fullName>
    </submittedName>
</protein>
<reference evidence="4 5" key="1">
    <citation type="submission" date="2017-12" db="EMBL/GenBank/DDBJ databases">
        <title>Comparative Functional Genomics of Dry Heat Resistant strains isolated from the Viking Spacecraft.</title>
        <authorList>
            <person name="Seuylemezian A."/>
            <person name="Cooper K."/>
            <person name="Vaishampayan P."/>
        </authorList>
    </citation>
    <scope>NUCLEOTIDE SEQUENCE [LARGE SCALE GENOMIC DNA]</scope>
    <source>
        <strain evidence="4 5">V48-19</strain>
    </source>
</reference>
<dbReference type="KEGG" id="bht:DIC78_08825"/>
<accession>A0A9Q4EPK5</accession>
<dbReference type="RefSeq" id="WP_024120076.1">
    <property type="nucleotide sequence ID" value="NZ_ASJT01000001.1"/>
</dbReference>
<dbReference type="Pfam" id="PF07853">
    <property type="entry name" value="DUF1648"/>
    <property type="match status" value="1"/>
</dbReference>
<dbReference type="Proteomes" id="UP000234803">
    <property type="component" value="Unassembled WGS sequence"/>
</dbReference>
<dbReference type="AlphaFoldDB" id="A0A9Q4EPK5"/>
<evidence type="ECO:0000256" key="1">
    <source>
        <dbReference type="SAM" id="Phobius"/>
    </source>
</evidence>
<evidence type="ECO:0000313" key="5">
    <source>
        <dbReference type="Proteomes" id="UP000234803"/>
    </source>
</evidence>
<gene>
    <name evidence="4" type="ORF">CUU63_07080</name>
    <name evidence="3" type="ORF">MOF03_11660</name>
</gene>
<feature type="transmembrane region" description="Helical" evidence="1">
    <location>
        <begin position="72"/>
        <end position="90"/>
    </location>
</feature>
<dbReference type="Proteomes" id="UP001073053">
    <property type="component" value="Unassembled WGS sequence"/>
</dbReference>
<sequence>MFLLMNEKVVWGSVIAAVILSMVFYPFLPADMPIHYDVTNSPDLTVNKLAGTAILPALMIVFALARKVNWQLGIAVYILLIGHAVILFLAV</sequence>
<evidence type="ECO:0000313" key="4">
    <source>
        <dbReference type="EMBL" id="PLS08258.1"/>
    </source>
</evidence>
<dbReference type="InterPro" id="IPR012867">
    <property type="entry name" value="DUF1648"/>
</dbReference>
<organism evidence="3 6">
    <name type="scientific">Bacillus halotolerans</name>
    <dbReference type="NCBI Taxonomy" id="260554"/>
    <lineage>
        <taxon>Bacteria</taxon>
        <taxon>Bacillati</taxon>
        <taxon>Bacillota</taxon>
        <taxon>Bacilli</taxon>
        <taxon>Bacillales</taxon>
        <taxon>Bacillaceae</taxon>
        <taxon>Bacillus</taxon>
    </lineage>
</organism>
<evidence type="ECO:0000313" key="3">
    <source>
        <dbReference type="EMBL" id="MCY9185299.1"/>
    </source>
</evidence>
<proteinExistence type="predicted"/>
<evidence type="ECO:0000259" key="2">
    <source>
        <dbReference type="Pfam" id="PF07853"/>
    </source>
</evidence>
<feature type="transmembrane region" description="Helical" evidence="1">
    <location>
        <begin position="9"/>
        <end position="28"/>
    </location>
</feature>